<accession>D9XD44</accession>
<dbReference type="InterPro" id="IPR042106">
    <property type="entry name" value="Nuo/plastoQ_OxRdtase_6_NuoJ"/>
</dbReference>
<organism evidence="9 10">
    <name type="scientific">Streptomyces viridochromogenes (strain DSM 40736 / JCM 4977 / BCRC 1201 / Tue 494)</name>
    <dbReference type="NCBI Taxonomy" id="591159"/>
    <lineage>
        <taxon>Bacteria</taxon>
        <taxon>Bacillati</taxon>
        <taxon>Actinomycetota</taxon>
        <taxon>Actinomycetes</taxon>
        <taxon>Kitasatosporales</taxon>
        <taxon>Streptomycetaceae</taxon>
        <taxon>Streptomyces</taxon>
    </lineage>
</organism>
<dbReference type="EMBL" id="GG657757">
    <property type="protein sequence ID" value="EFL36691.1"/>
    <property type="molecule type" value="Genomic_DNA"/>
</dbReference>
<dbReference type="STRING" id="591159.SSQG_07209"/>
<feature type="domain" description="MrpA C-terminal/MbhD" evidence="8">
    <location>
        <begin position="55"/>
        <end position="121"/>
    </location>
</feature>
<sequence>MRGDRSGPGDGEAAGDGRPADRREPPRLAGAGRPGGSREGEWGAVDHILIAVALVLVAAGATVAVATRDPARQSLVLAVLGVLLAVLFTVLQAPDVALSQLAVGSALTPLLLLLTVRKVRRRGQREGDDE</sequence>
<evidence type="ECO:0000259" key="8">
    <source>
        <dbReference type="Pfam" id="PF13244"/>
    </source>
</evidence>
<name>D9XD44_STRVT</name>
<dbReference type="GO" id="GO:0005886">
    <property type="term" value="C:plasma membrane"/>
    <property type="evidence" value="ECO:0007669"/>
    <property type="project" value="UniProtKB-SubCell"/>
</dbReference>
<evidence type="ECO:0000256" key="3">
    <source>
        <dbReference type="ARBA" id="ARBA00022692"/>
    </source>
</evidence>
<keyword evidence="5 7" id="KW-0472">Membrane</keyword>
<feature type="transmembrane region" description="Helical" evidence="7">
    <location>
        <begin position="74"/>
        <end position="91"/>
    </location>
</feature>
<keyword evidence="2" id="KW-1003">Cell membrane</keyword>
<evidence type="ECO:0000256" key="6">
    <source>
        <dbReference type="SAM" id="MobiDB-lite"/>
    </source>
</evidence>
<dbReference type="HOGENOM" id="CLU_1937039_0_0_11"/>
<evidence type="ECO:0000256" key="5">
    <source>
        <dbReference type="ARBA" id="ARBA00023136"/>
    </source>
</evidence>
<keyword evidence="4 7" id="KW-1133">Transmembrane helix</keyword>
<dbReference type="Proteomes" id="UP000004184">
    <property type="component" value="Unassembled WGS sequence"/>
</dbReference>
<gene>
    <name evidence="9" type="ORF">SSQG_07209</name>
</gene>
<protein>
    <submittedName>
        <fullName evidence="9">Predicted protein</fullName>
    </submittedName>
</protein>
<keyword evidence="10" id="KW-1185">Reference proteome</keyword>
<evidence type="ECO:0000256" key="7">
    <source>
        <dbReference type="SAM" id="Phobius"/>
    </source>
</evidence>
<feature type="transmembrane region" description="Helical" evidence="7">
    <location>
        <begin position="48"/>
        <end position="67"/>
    </location>
</feature>
<dbReference type="InterPro" id="IPR025383">
    <property type="entry name" value="MrpA_C/MbhD"/>
</dbReference>
<evidence type="ECO:0000313" key="10">
    <source>
        <dbReference type="Proteomes" id="UP000004184"/>
    </source>
</evidence>
<feature type="region of interest" description="Disordered" evidence="6">
    <location>
        <begin position="1"/>
        <end position="39"/>
    </location>
</feature>
<dbReference type="Pfam" id="PF13244">
    <property type="entry name" value="MbhD"/>
    <property type="match status" value="1"/>
</dbReference>
<reference evidence="10" key="1">
    <citation type="submission" date="2009-02" db="EMBL/GenBank/DDBJ databases">
        <title>Annotation of Streptomyces viridochromogenes strain DSM 40736.</title>
        <authorList>
            <consortium name="The Broad Institute Genome Sequencing Platform"/>
            <consortium name="Broad Institute Microbial Sequencing Center"/>
            <person name="Fischbach M."/>
            <person name="Godfrey P."/>
            <person name="Ward D."/>
            <person name="Young S."/>
            <person name="Zeng Q."/>
            <person name="Koehrsen M."/>
            <person name="Alvarado L."/>
            <person name="Berlin A.M."/>
            <person name="Bochicchio J."/>
            <person name="Borenstein D."/>
            <person name="Chapman S.B."/>
            <person name="Chen Z."/>
            <person name="Engels R."/>
            <person name="Freedman E."/>
            <person name="Gellesch M."/>
            <person name="Goldberg J."/>
            <person name="Griggs A."/>
            <person name="Gujja S."/>
            <person name="Heilman E.R."/>
            <person name="Heiman D.I."/>
            <person name="Hepburn T.A."/>
            <person name="Howarth C."/>
            <person name="Jen D."/>
            <person name="Larson L."/>
            <person name="Lewis B."/>
            <person name="Mehta T."/>
            <person name="Park D."/>
            <person name="Pearson M."/>
            <person name="Richards J."/>
            <person name="Roberts A."/>
            <person name="Saif S."/>
            <person name="Shea T.D."/>
            <person name="Shenoy N."/>
            <person name="Sisk P."/>
            <person name="Stolte C."/>
            <person name="Sykes S.N."/>
            <person name="Thomson T."/>
            <person name="Walk T."/>
            <person name="White J."/>
            <person name="Yandava C."/>
            <person name="Straight P."/>
            <person name="Clardy J."/>
            <person name="Hung D."/>
            <person name="Kolter R."/>
            <person name="Mekalanos J."/>
            <person name="Walker S."/>
            <person name="Walsh C.T."/>
            <person name="Wieland-Brown L.C."/>
            <person name="Haas B."/>
            <person name="Nusbaum C."/>
            <person name="Birren B."/>
        </authorList>
    </citation>
    <scope>NUCLEOTIDE SEQUENCE [LARGE SCALE GENOMIC DNA]</scope>
    <source>
        <strain evidence="10">DSM 40736 / JCM 4977 / BCRC 1201 / Tue 494</strain>
    </source>
</reference>
<keyword evidence="3 7" id="KW-0812">Transmembrane</keyword>
<feature type="transmembrane region" description="Helical" evidence="7">
    <location>
        <begin position="97"/>
        <end position="116"/>
    </location>
</feature>
<evidence type="ECO:0000313" key="9">
    <source>
        <dbReference type="EMBL" id="EFL36691.1"/>
    </source>
</evidence>
<evidence type="ECO:0000256" key="1">
    <source>
        <dbReference type="ARBA" id="ARBA00004651"/>
    </source>
</evidence>
<proteinExistence type="predicted"/>
<evidence type="ECO:0000256" key="2">
    <source>
        <dbReference type="ARBA" id="ARBA00022475"/>
    </source>
</evidence>
<evidence type="ECO:0000256" key="4">
    <source>
        <dbReference type="ARBA" id="ARBA00022989"/>
    </source>
</evidence>
<dbReference type="eggNOG" id="ENOG5033IQQ">
    <property type="taxonomic scope" value="Bacteria"/>
</dbReference>
<dbReference type="AlphaFoldDB" id="D9XD44"/>
<dbReference type="Gene3D" id="1.20.120.1200">
    <property type="entry name" value="NADH-ubiquinone/plastoquinone oxidoreductase chain 6, subunit NuoJ"/>
    <property type="match status" value="1"/>
</dbReference>
<comment type="subcellular location">
    <subcellularLocation>
        <location evidence="1">Cell membrane</location>
        <topology evidence="1">Multi-pass membrane protein</topology>
    </subcellularLocation>
</comment>